<evidence type="ECO:0000256" key="1">
    <source>
        <dbReference type="SAM" id="MobiDB-lite"/>
    </source>
</evidence>
<evidence type="ECO:0000313" key="3">
    <source>
        <dbReference type="Proteomes" id="UP000275267"/>
    </source>
</evidence>
<protein>
    <submittedName>
        <fullName evidence="2">Uncharacterized protein</fullName>
    </submittedName>
</protein>
<keyword evidence="3" id="KW-1185">Reference proteome</keyword>
<accession>A0A3L6QE30</accession>
<organism evidence="2 3">
    <name type="scientific">Panicum miliaceum</name>
    <name type="common">Proso millet</name>
    <name type="synonym">Broomcorn millet</name>
    <dbReference type="NCBI Taxonomy" id="4540"/>
    <lineage>
        <taxon>Eukaryota</taxon>
        <taxon>Viridiplantae</taxon>
        <taxon>Streptophyta</taxon>
        <taxon>Embryophyta</taxon>
        <taxon>Tracheophyta</taxon>
        <taxon>Spermatophyta</taxon>
        <taxon>Magnoliopsida</taxon>
        <taxon>Liliopsida</taxon>
        <taxon>Poales</taxon>
        <taxon>Poaceae</taxon>
        <taxon>PACMAD clade</taxon>
        <taxon>Panicoideae</taxon>
        <taxon>Panicodae</taxon>
        <taxon>Paniceae</taxon>
        <taxon>Panicinae</taxon>
        <taxon>Panicum</taxon>
        <taxon>Panicum sect. Panicum</taxon>
    </lineage>
</organism>
<reference evidence="3" key="1">
    <citation type="journal article" date="2019" name="Nat. Commun.">
        <title>The genome of broomcorn millet.</title>
        <authorList>
            <person name="Zou C."/>
            <person name="Miki D."/>
            <person name="Li D."/>
            <person name="Tang Q."/>
            <person name="Xiao L."/>
            <person name="Rajput S."/>
            <person name="Deng P."/>
            <person name="Jia W."/>
            <person name="Huang R."/>
            <person name="Zhang M."/>
            <person name="Sun Y."/>
            <person name="Hu J."/>
            <person name="Fu X."/>
            <person name="Schnable P.S."/>
            <person name="Li F."/>
            <person name="Zhang H."/>
            <person name="Feng B."/>
            <person name="Zhu X."/>
            <person name="Liu R."/>
            <person name="Schnable J.C."/>
            <person name="Zhu J.-K."/>
            <person name="Zhang H."/>
        </authorList>
    </citation>
    <scope>NUCLEOTIDE SEQUENCE [LARGE SCALE GENOMIC DNA]</scope>
</reference>
<dbReference type="AlphaFoldDB" id="A0A3L6QE30"/>
<sequence>MEILLNNVESPAHSPRRQCRITIVEEEITVLAPQPLTTTTSTSKSKRKHGERSQNQIPTVCLVVEEVSPRGKPILPQGISARFRNVCGVVARDQLQTWITANDWKKVPNSTKESMWAALQACLRFPEGKPKEDAKKFVLITLGTVFRNFQHTLHKDYVKKGLSPKSKFGKIPDAMWEEFKKMKNTTEAKALSQ</sequence>
<dbReference type="PANTHER" id="PTHR33018:SF19">
    <property type="entry name" value="OS12G0558775 PROTEIN"/>
    <property type="match status" value="1"/>
</dbReference>
<dbReference type="EMBL" id="PQIB02000012">
    <property type="protein sequence ID" value="RLM78640.1"/>
    <property type="molecule type" value="Genomic_DNA"/>
</dbReference>
<proteinExistence type="predicted"/>
<dbReference type="Proteomes" id="UP000275267">
    <property type="component" value="Unassembled WGS sequence"/>
</dbReference>
<evidence type="ECO:0000313" key="2">
    <source>
        <dbReference type="EMBL" id="RLM78640.1"/>
    </source>
</evidence>
<gene>
    <name evidence="2" type="ORF">C2845_PM12G13280</name>
</gene>
<feature type="region of interest" description="Disordered" evidence="1">
    <location>
        <begin position="34"/>
        <end position="54"/>
    </location>
</feature>
<name>A0A3L6QE30_PANMI</name>
<dbReference type="PANTHER" id="PTHR33018">
    <property type="entry name" value="OS10G0338966 PROTEIN-RELATED"/>
    <property type="match status" value="1"/>
</dbReference>
<comment type="caution">
    <text evidence="2">The sequence shown here is derived from an EMBL/GenBank/DDBJ whole genome shotgun (WGS) entry which is preliminary data.</text>
</comment>
<dbReference type="OrthoDB" id="1869436at2759"/>